<protein>
    <submittedName>
        <fullName evidence="10">TonB-dependent receptor</fullName>
    </submittedName>
</protein>
<feature type="domain" description="TonB-dependent receptor plug" evidence="9">
    <location>
        <begin position="121"/>
        <end position="222"/>
    </location>
</feature>
<dbReference type="EMBL" id="JAPOHD010000063">
    <property type="protein sequence ID" value="MCY1722735.1"/>
    <property type="molecule type" value="Genomic_DNA"/>
</dbReference>
<proteinExistence type="inferred from homology"/>
<comment type="similarity">
    <text evidence="8">Belongs to the TonB-dependent receptor family.</text>
</comment>
<evidence type="ECO:0000256" key="3">
    <source>
        <dbReference type="ARBA" id="ARBA00022452"/>
    </source>
</evidence>
<dbReference type="Gene3D" id="2.170.130.10">
    <property type="entry name" value="TonB-dependent receptor, plug domain"/>
    <property type="match status" value="1"/>
</dbReference>
<keyword evidence="5" id="KW-0732">Signal</keyword>
<gene>
    <name evidence="10" type="ORF">OU798_20465</name>
</gene>
<keyword evidence="10" id="KW-0675">Receptor</keyword>
<organism evidence="10 11">
    <name type="scientific">Draconibacterium aestuarii</name>
    <dbReference type="NCBI Taxonomy" id="2998507"/>
    <lineage>
        <taxon>Bacteria</taxon>
        <taxon>Pseudomonadati</taxon>
        <taxon>Bacteroidota</taxon>
        <taxon>Bacteroidia</taxon>
        <taxon>Marinilabiliales</taxon>
        <taxon>Prolixibacteraceae</taxon>
        <taxon>Draconibacterium</taxon>
    </lineage>
</organism>
<dbReference type="InterPro" id="IPR037066">
    <property type="entry name" value="Plug_dom_sf"/>
</dbReference>
<dbReference type="Proteomes" id="UP001145087">
    <property type="component" value="Unassembled WGS sequence"/>
</dbReference>
<dbReference type="GO" id="GO:0015344">
    <property type="term" value="F:siderophore uptake transmembrane transporter activity"/>
    <property type="evidence" value="ECO:0007669"/>
    <property type="project" value="TreeGrafter"/>
</dbReference>
<keyword evidence="11" id="KW-1185">Reference proteome</keyword>
<evidence type="ECO:0000256" key="8">
    <source>
        <dbReference type="PROSITE-ProRule" id="PRU01360"/>
    </source>
</evidence>
<keyword evidence="7 8" id="KW-0998">Cell outer membrane</keyword>
<evidence type="ECO:0000256" key="5">
    <source>
        <dbReference type="ARBA" id="ARBA00022729"/>
    </source>
</evidence>
<dbReference type="GO" id="GO:0009279">
    <property type="term" value="C:cell outer membrane"/>
    <property type="evidence" value="ECO:0007669"/>
    <property type="project" value="UniProtKB-SubCell"/>
</dbReference>
<reference evidence="10" key="1">
    <citation type="submission" date="2022-11" db="EMBL/GenBank/DDBJ databases">
        <title>Marilongibacter aestuarii gen. nov., sp. nov., isolated from tidal flat sediment.</title>
        <authorList>
            <person name="Jiayan W."/>
        </authorList>
    </citation>
    <scope>NUCLEOTIDE SEQUENCE</scope>
    <source>
        <strain evidence="10">Z1-6</strain>
    </source>
</reference>
<evidence type="ECO:0000313" key="11">
    <source>
        <dbReference type="Proteomes" id="UP001145087"/>
    </source>
</evidence>
<evidence type="ECO:0000256" key="4">
    <source>
        <dbReference type="ARBA" id="ARBA00022692"/>
    </source>
</evidence>
<comment type="subcellular location">
    <subcellularLocation>
        <location evidence="1 8">Cell outer membrane</location>
        <topology evidence="1 8">Multi-pass membrane protein</topology>
    </subcellularLocation>
</comment>
<evidence type="ECO:0000256" key="7">
    <source>
        <dbReference type="ARBA" id="ARBA00023237"/>
    </source>
</evidence>
<dbReference type="Pfam" id="PF07715">
    <property type="entry name" value="Plug"/>
    <property type="match status" value="1"/>
</dbReference>
<dbReference type="PROSITE" id="PS52016">
    <property type="entry name" value="TONB_DEPENDENT_REC_3"/>
    <property type="match status" value="1"/>
</dbReference>
<dbReference type="AlphaFoldDB" id="A0A9X3FGI9"/>
<keyword evidence="2 8" id="KW-0813">Transport</keyword>
<keyword evidence="6 8" id="KW-0472">Membrane</keyword>
<dbReference type="SUPFAM" id="SSF56935">
    <property type="entry name" value="Porins"/>
    <property type="match status" value="1"/>
</dbReference>
<dbReference type="PANTHER" id="PTHR30069:SF29">
    <property type="entry name" value="HEMOGLOBIN AND HEMOGLOBIN-HAPTOGLOBIN-BINDING PROTEIN 1-RELATED"/>
    <property type="match status" value="1"/>
</dbReference>
<dbReference type="Gene3D" id="2.40.170.20">
    <property type="entry name" value="TonB-dependent receptor, beta-barrel domain"/>
    <property type="match status" value="1"/>
</dbReference>
<keyword evidence="3 8" id="KW-1134">Transmembrane beta strand</keyword>
<evidence type="ECO:0000313" key="10">
    <source>
        <dbReference type="EMBL" id="MCY1722735.1"/>
    </source>
</evidence>
<comment type="caution">
    <text evidence="10">The sequence shown here is derived from an EMBL/GenBank/DDBJ whole genome shotgun (WGS) entry which is preliminary data.</text>
</comment>
<dbReference type="GO" id="GO:0044718">
    <property type="term" value="P:siderophore transmembrane transport"/>
    <property type="evidence" value="ECO:0007669"/>
    <property type="project" value="TreeGrafter"/>
</dbReference>
<dbReference type="InterPro" id="IPR036942">
    <property type="entry name" value="Beta-barrel_TonB_sf"/>
</dbReference>
<dbReference type="InterPro" id="IPR039426">
    <property type="entry name" value="TonB-dep_rcpt-like"/>
</dbReference>
<sequence>MKNYILLLLLLLLFIPFLTFSQNIAGTVFGNDENGKQPLPGVNVVWEGTNDGTASSPDGSFKIKQKTGQHMLVFSFVGYESQVLHVHDSDPVEVVLKPNLELEEVTVVKKNRGTYLSTINPIQTENIGGAELHKAACCNLAESFETNPSVDVSYSDAITGAKQIKLLGLDGTYSLLQVENMPNLRGLATTFGLTYIPGPWLESIQVSKGAASVLNGYDAIAGQINAELKKPDSSEKLFLNLYRNNDGRVEFNGNANIKVKGDTLTSGIFVHGHDLSKKNDNNNDGFLDEPLSRMFQIGNRWKYNNHKGYMAQAGFNILTEDRLGGQVNADRNMVSSPTNPYGVSIKNDRIDAFFKTGYVWPDTRTALAFLSNFSRHETESFYGLTDYNANESRLYASAVLTRDLNRAATHTLNSGASFIFDDFNEILYNQDIQRTEKVPGVFTEYTFKPNSNLTFMTGVRVDFHDEFGTFVTPRMHFRYRMGQHFTLRTSAGKGYRTANVLSENTFMLANSRPLKWDKNVMQEEAWNYGIALIQNYTLLGRDLTLNAEFFRTDFQSQLIVDRETSADYILLTALDGKSYANSLQFDLRWEPTERLDLLLAYRVNDIKQTIGGELKDKPLTNDYKGLINLNYTTNLKKWMFDYTVQFNGGGRIPIVASDASVAVADQKFSPYTVMNAQITKYFRLWNIYAGVENLSDFKQTNPIAGADDPFGPEFNATNVWGPVMGRKIYVGLRFNLNYD</sequence>
<dbReference type="SUPFAM" id="SSF49464">
    <property type="entry name" value="Carboxypeptidase regulatory domain-like"/>
    <property type="match status" value="1"/>
</dbReference>
<evidence type="ECO:0000256" key="2">
    <source>
        <dbReference type="ARBA" id="ARBA00022448"/>
    </source>
</evidence>
<evidence type="ECO:0000256" key="1">
    <source>
        <dbReference type="ARBA" id="ARBA00004571"/>
    </source>
</evidence>
<keyword evidence="4 8" id="KW-0812">Transmembrane</keyword>
<dbReference type="InterPro" id="IPR012910">
    <property type="entry name" value="Plug_dom"/>
</dbReference>
<dbReference type="RefSeq" id="WP_343335061.1">
    <property type="nucleotide sequence ID" value="NZ_JAPOHD010000063.1"/>
</dbReference>
<dbReference type="Pfam" id="PF13715">
    <property type="entry name" value="CarbopepD_reg_2"/>
    <property type="match status" value="1"/>
</dbReference>
<dbReference type="InterPro" id="IPR008969">
    <property type="entry name" value="CarboxyPept-like_regulatory"/>
</dbReference>
<evidence type="ECO:0000259" key="9">
    <source>
        <dbReference type="Pfam" id="PF07715"/>
    </source>
</evidence>
<dbReference type="Gene3D" id="2.60.40.1120">
    <property type="entry name" value="Carboxypeptidase-like, regulatory domain"/>
    <property type="match status" value="1"/>
</dbReference>
<dbReference type="PANTHER" id="PTHR30069">
    <property type="entry name" value="TONB-DEPENDENT OUTER MEMBRANE RECEPTOR"/>
    <property type="match status" value="1"/>
</dbReference>
<accession>A0A9X3FGI9</accession>
<name>A0A9X3FGI9_9BACT</name>
<evidence type="ECO:0000256" key="6">
    <source>
        <dbReference type="ARBA" id="ARBA00023136"/>
    </source>
</evidence>